<feature type="transmembrane region" description="Helical" evidence="6">
    <location>
        <begin position="87"/>
        <end position="111"/>
    </location>
</feature>
<comment type="subcellular location">
    <subcellularLocation>
        <location evidence="1">Cell membrane</location>
        <topology evidence="1">Multi-pass membrane protein</topology>
    </subcellularLocation>
</comment>
<protein>
    <submittedName>
        <fullName evidence="7">Bax inhibitor-1/YccA family protein</fullName>
    </submittedName>
</protein>
<dbReference type="AlphaFoldDB" id="A0AA86M8H5"/>
<gene>
    <name evidence="7" type="ORF">RGQ30_14350</name>
</gene>
<reference evidence="7 8" key="1">
    <citation type="submission" date="2023-10" db="EMBL/GenBank/DDBJ databases">
        <title>Complete Genome Sequence of Limnobacter thiooxidans CS-K2T, Isolated from freshwater lake sediments in Bavaria, Germany.</title>
        <authorList>
            <person name="Naruki M."/>
            <person name="Watanabe A."/>
            <person name="Warashina T."/>
            <person name="Morita T."/>
            <person name="Arakawa K."/>
        </authorList>
    </citation>
    <scope>NUCLEOTIDE SEQUENCE [LARGE SCALE GENOMIC DNA]</scope>
    <source>
        <strain evidence="7 8">CS-K2</strain>
    </source>
</reference>
<feature type="transmembrane region" description="Helical" evidence="6">
    <location>
        <begin position="173"/>
        <end position="192"/>
    </location>
</feature>
<keyword evidence="4 6" id="KW-1133">Transmembrane helix</keyword>
<dbReference type="EMBL" id="AP028947">
    <property type="protein sequence ID" value="BET25934.1"/>
    <property type="molecule type" value="Genomic_DNA"/>
</dbReference>
<evidence type="ECO:0000313" key="7">
    <source>
        <dbReference type="EMBL" id="BET25934.1"/>
    </source>
</evidence>
<accession>A0AA86M8H5</accession>
<keyword evidence="8" id="KW-1185">Reference proteome</keyword>
<dbReference type="CDD" id="cd10433">
    <property type="entry name" value="YccA_like"/>
    <property type="match status" value="1"/>
</dbReference>
<evidence type="ECO:0000256" key="3">
    <source>
        <dbReference type="ARBA" id="ARBA00022692"/>
    </source>
</evidence>
<proteinExistence type="inferred from homology"/>
<dbReference type="GO" id="GO:0005886">
    <property type="term" value="C:plasma membrane"/>
    <property type="evidence" value="ECO:0007669"/>
    <property type="project" value="UniProtKB-SubCell"/>
</dbReference>
<feature type="transmembrane region" description="Helical" evidence="6">
    <location>
        <begin position="204"/>
        <end position="228"/>
    </location>
</feature>
<dbReference type="InterPro" id="IPR006214">
    <property type="entry name" value="Bax_inhibitor_1-related"/>
</dbReference>
<feature type="transmembrane region" description="Helical" evidence="6">
    <location>
        <begin position="150"/>
        <end position="167"/>
    </location>
</feature>
<dbReference type="PANTHER" id="PTHR23291:SF115">
    <property type="entry name" value="MODULATOR OF FTSH PROTEASE YCCA"/>
    <property type="match status" value="1"/>
</dbReference>
<dbReference type="RefSeq" id="WP_130556555.1">
    <property type="nucleotide sequence ID" value="NZ_AP028947.1"/>
</dbReference>
<dbReference type="KEGG" id="lto:RGQ30_14350"/>
<evidence type="ECO:0000256" key="6">
    <source>
        <dbReference type="RuleBase" id="RU004379"/>
    </source>
</evidence>
<evidence type="ECO:0000256" key="5">
    <source>
        <dbReference type="ARBA" id="ARBA00023136"/>
    </source>
</evidence>
<sequence>MSEFRTAQFGRTAGGVSTVETNRVLRNTYFLLALSMVPTALGAFAGIQFGFFRLFAGSPILSFVVMLAAMFGFIWGIQRNRNNSFGVVLMLGFTFFMGLMLSGILSVALSLSNGGSIIMMAALGTAGIFFGLASYAAVTKRDFTNMGKGLLIGLVMVIVASVANIFLQMPALSLTISTICVGLFSLFILYDLQRVMRGGETNYISAALSIYLSLYNLFVNLLQLLMVFTGGSRE</sequence>
<keyword evidence="2" id="KW-1003">Cell membrane</keyword>
<evidence type="ECO:0000256" key="2">
    <source>
        <dbReference type="ARBA" id="ARBA00022475"/>
    </source>
</evidence>
<evidence type="ECO:0000256" key="1">
    <source>
        <dbReference type="ARBA" id="ARBA00004651"/>
    </source>
</evidence>
<keyword evidence="5 6" id="KW-0472">Membrane</keyword>
<comment type="similarity">
    <text evidence="6">Belongs to the BI1 family.</text>
</comment>
<organism evidence="7 8">
    <name type="scientific">Limnobacter thiooxidans</name>
    <dbReference type="NCBI Taxonomy" id="131080"/>
    <lineage>
        <taxon>Bacteria</taxon>
        <taxon>Pseudomonadati</taxon>
        <taxon>Pseudomonadota</taxon>
        <taxon>Betaproteobacteria</taxon>
        <taxon>Burkholderiales</taxon>
        <taxon>Burkholderiaceae</taxon>
        <taxon>Limnobacter</taxon>
    </lineage>
</organism>
<dbReference type="Proteomes" id="UP001329151">
    <property type="component" value="Chromosome"/>
</dbReference>
<evidence type="ECO:0000256" key="4">
    <source>
        <dbReference type="ARBA" id="ARBA00022989"/>
    </source>
</evidence>
<evidence type="ECO:0000313" key="8">
    <source>
        <dbReference type="Proteomes" id="UP001329151"/>
    </source>
</evidence>
<feature type="transmembrane region" description="Helical" evidence="6">
    <location>
        <begin position="117"/>
        <end position="138"/>
    </location>
</feature>
<keyword evidence="3 6" id="KW-0812">Transmembrane</keyword>
<feature type="transmembrane region" description="Helical" evidence="6">
    <location>
        <begin position="55"/>
        <end position="75"/>
    </location>
</feature>
<feature type="transmembrane region" description="Helical" evidence="6">
    <location>
        <begin position="29"/>
        <end position="49"/>
    </location>
</feature>
<dbReference type="PANTHER" id="PTHR23291">
    <property type="entry name" value="BAX INHIBITOR-RELATED"/>
    <property type="match status" value="1"/>
</dbReference>
<name>A0AA86M8H5_9BURK</name>
<dbReference type="Pfam" id="PF01027">
    <property type="entry name" value="Bax1-I"/>
    <property type="match status" value="1"/>
</dbReference>